<name>A0A419ERF3_9BACT</name>
<gene>
    <name evidence="1" type="ORF">C4532_17160</name>
</gene>
<sequence>MDGADKLAAPCSMYCGVCGLYRAYKTNDQKLKEKLGNLYGIEPKDIICEGCLSNVLIGFCSACAIRNCAIEKNLAGCFECGDFPCDHVENFPFEPAKNFMKSGAKKRRDVGTEKWIEWEMARFTCKECGSVAIRGARRCPDCKAELEVEQ</sequence>
<accession>A0A419ERF3</accession>
<dbReference type="AlphaFoldDB" id="A0A419ERF3"/>
<evidence type="ECO:0000313" key="1">
    <source>
        <dbReference type="EMBL" id="RJP65788.1"/>
    </source>
</evidence>
<dbReference type="Proteomes" id="UP000285961">
    <property type="component" value="Unassembled WGS sequence"/>
</dbReference>
<evidence type="ECO:0000313" key="2">
    <source>
        <dbReference type="Proteomes" id="UP000285961"/>
    </source>
</evidence>
<comment type="caution">
    <text evidence="1">The sequence shown here is derived from an EMBL/GenBank/DDBJ whole genome shotgun (WGS) entry which is preliminary data.</text>
</comment>
<dbReference type="InterPro" id="IPR024227">
    <property type="entry name" value="DUF3795"/>
</dbReference>
<dbReference type="Pfam" id="PF12675">
    <property type="entry name" value="DUF3795"/>
    <property type="match status" value="1"/>
</dbReference>
<reference evidence="1 2" key="1">
    <citation type="journal article" date="2017" name="ISME J.">
        <title>Energy and carbon metabolisms in a deep terrestrial subsurface fluid microbial community.</title>
        <authorList>
            <person name="Momper L."/>
            <person name="Jungbluth S.P."/>
            <person name="Lee M.D."/>
            <person name="Amend J.P."/>
        </authorList>
    </citation>
    <scope>NUCLEOTIDE SEQUENCE [LARGE SCALE GENOMIC DNA]</scope>
    <source>
        <strain evidence="1">SURF_17</strain>
    </source>
</reference>
<proteinExistence type="predicted"/>
<dbReference type="EMBL" id="QZKI01000122">
    <property type="protein sequence ID" value="RJP65788.1"/>
    <property type="molecule type" value="Genomic_DNA"/>
</dbReference>
<protein>
    <submittedName>
        <fullName evidence="1">DUF3795 domain-containing protein</fullName>
    </submittedName>
</protein>
<organism evidence="1 2">
    <name type="scientific">Candidatus Abyssobacteria bacterium SURF_17</name>
    <dbReference type="NCBI Taxonomy" id="2093361"/>
    <lineage>
        <taxon>Bacteria</taxon>
        <taxon>Pseudomonadati</taxon>
        <taxon>Candidatus Hydrogenedentota</taxon>
        <taxon>Candidatus Abyssobacteria</taxon>
    </lineage>
</organism>